<evidence type="ECO:0000313" key="2">
    <source>
        <dbReference type="EMBL" id="CZT02111.1"/>
    </source>
</evidence>
<dbReference type="InterPro" id="IPR025337">
    <property type="entry name" value="Questin_oxidase-like"/>
</dbReference>
<dbReference type="InParanoid" id="A0A1E1KVD7"/>
<name>A0A1E1KVD7_9HELO</name>
<dbReference type="PANTHER" id="PTHR35870">
    <property type="entry name" value="PROTEIN, PUTATIVE (AFU_ORTHOLOGUE AFUA_5G03330)-RELATED"/>
    <property type="match status" value="1"/>
</dbReference>
<dbReference type="STRING" id="914237.A0A1E1KVD7"/>
<evidence type="ECO:0000313" key="3">
    <source>
        <dbReference type="Proteomes" id="UP000178129"/>
    </source>
</evidence>
<evidence type="ECO:0000256" key="1">
    <source>
        <dbReference type="ARBA" id="ARBA00023002"/>
    </source>
</evidence>
<dbReference type="EMBL" id="FJUW01000024">
    <property type="protein sequence ID" value="CZT02111.1"/>
    <property type="molecule type" value="Genomic_DNA"/>
</dbReference>
<dbReference type="AlphaFoldDB" id="A0A1E1KVD7"/>
<dbReference type="PANTHER" id="PTHR35870:SF1">
    <property type="entry name" value="PROTEIN, PUTATIVE (AFU_ORTHOLOGUE AFUA_5G03330)-RELATED"/>
    <property type="match status" value="1"/>
</dbReference>
<protein>
    <submittedName>
        <fullName evidence="2">Related to HypA-like protein</fullName>
    </submittedName>
</protein>
<keyword evidence="3" id="KW-1185">Reference proteome</keyword>
<keyword evidence="1" id="KW-0560">Oxidoreductase</keyword>
<reference evidence="3" key="1">
    <citation type="submission" date="2016-03" db="EMBL/GenBank/DDBJ databases">
        <authorList>
            <person name="Ploux O."/>
        </authorList>
    </citation>
    <scope>NUCLEOTIDE SEQUENCE [LARGE SCALE GENOMIC DNA]</scope>
    <source>
        <strain evidence="3">UK7</strain>
    </source>
</reference>
<dbReference type="Proteomes" id="UP000178129">
    <property type="component" value="Unassembled WGS sequence"/>
</dbReference>
<dbReference type="GO" id="GO:0016491">
    <property type="term" value="F:oxidoreductase activity"/>
    <property type="evidence" value="ECO:0007669"/>
    <property type="project" value="UniProtKB-KW"/>
</dbReference>
<comment type="caution">
    <text evidence="2">The sequence shown here is derived from an EMBL/GenBank/DDBJ whole genome shotgun (WGS) entry which is preliminary data.</text>
</comment>
<dbReference type="Pfam" id="PF14027">
    <property type="entry name" value="Questin_oxidase"/>
    <property type="match status" value="1"/>
</dbReference>
<sequence length="447" mass="50615">MASPSKTHLTAEDTGIFKIKDQDSTTAAKVSELLQENHEKHHIFFNHDGFHNHIVHHLLTLYGVGASASVIEKHYENNASYQRPPLPVEERVVQDMSDPEHFKKYLGNEKYYHDFLVFFQKEMESRGFETVLDEFLFAGTEKADDLLGRMYGGFFHPIIHLGFGLEFKQPAIIAEALAQGAVHDSWTGEYLLRTEAAAKSNNEASVTTTLLELLDEIRANKKLARSAHWGDANKIRDGILVRAPEEMIRIARKWIVTPETLERKTAEMTNAAIYFTVAAQRPPKQVKFDFFYMHSTNTSIFFPTFNALPFLSSANKVRLLQWKAYLDLALYTSRAAAPLDLAEISLYTPSKLEAGDAEWPGILRRLTEVADDGHAVKFGRAVANAERLCKPYEDAGDEVGVLKAFMWEKIGNMITDSVEDSGERWVRGTGFAEAWENFEDHPRTSQL</sequence>
<proteinExistence type="predicted"/>
<accession>A0A1E1KVD7</accession>
<gene>
    <name evidence="2" type="ORF">RCO7_11067</name>
</gene>
<organism evidence="2 3">
    <name type="scientific">Rhynchosporium graminicola</name>
    <dbReference type="NCBI Taxonomy" id="2792576"/>
    <lineage>
        <taxon>Eukaryota</taxon>
        <taxon>Fungi</taxon>
        <taxon>Dikarya</taxon>
        <taxon>Ascomycota</taxon>
        <taxon>Pezizomycotina</taxon>
        <taxon>Leotiomycetes</taxon>
        <taxon>Helotiales</taxon>
        <taxon>Ploettnerulaceae</taxon>
        <taxon>Rhynchosporium</taxon>
    </lineage>
</organism>